<dbReference type="RefSeq" id="WP_165825567.1">
    <property type="nucleotide sequence ID" value="NZ_QEKW01000002.1"/>
</dbReference>
<gene>
    <name evidence="1" type="ORF">C8D89_102168</name>
</gene>
<name>A0A2U1FLW3_9PSEU</name>
<dbReference type="Proteomes" id="UP000245639">
    <property type="component" value="Unassembled WGS sequence"/>
</dbReference>
<comment type="caution">
    <text evidence="1">The sequence shown here is derived from an EMBL/GenBank/DDBJ whole genome shotgun (WGS) entry which is preliminary data.</text>
</comment>
<reference evidence="1 2" key="1">
    <citation type="submission" date="2018-04" db="EMBL/GenBank/DDBJ databases">
        <title>Genomic Encyclopedia of Type Strains, Phase IV (KMG-IV): sequencing the most valuable type-strain genomes for metagenomic binning, comparative biology and taxonomic classification.</title>
        <authorList>
            <person name="Goeker M."/>
        </authorList>
    </citation>
    <scope>NUCLEOTIDE SEQUENCE [LARGE SCALE GENOMIC DNA]</scope>
    <source>
        <strain evidence="1 2">DSM 45771</strain>
    </source>
</reference>
<dbReference type="EMBL" id="QEKW01000002">
    <property type="protein sequence ID" value="PVZ13020.1"/>
    <property type="molecule type" value="Genomic_DNA"/>
</dbReference>
<evidence type="ECO:0000313" key="2">
    <source>
        <dbReference type="Proteomes" id="UP000245639"/>
    </source>
</evidence>
<organism evidence="1 2">
    <name type="scientific">Actinomycetospora cinnamomea</name>
    <dbReference type="NCBI Taxonomy" id="663609"/>
    <lineage>
        <taxon>Bacteria</taxon>
        <taxon>Bacillati</taxon>
        <taxon>Actinomycetota</taxon>
        <taxon>Actinomycetes</taxon>
        <taxon>Pseudonocardiales</taxon>
        <taxon>Pseudonocardiaceae</taxon>
        <taxon>Actinomycetospora</taxon>
    </lineage>
</organism>
<protein>
    <submittedName>
        <fullName evidence="1">Uncharacterized protein</fullName>
    </submittedName>
</protein>
<sequence>MRRGQWAKERERLWAASHEGVISIDDLVALGVPERTAYRRTQEDGPWTLLAPATFLLSNGEPTRRQLEIAALVYAGDGAVLTGWGGARHYGLRRGAVPESVHVLISWDRSVLSTPTITVERTRRLPRAIVRDGLAVAPLVRCLTDGARRTKDLTEIAAVFAEAVQKRQVLAEALRTELDCGSRKGTAAPRRVLIAVEAGVWSAAEYETREFWLSWDDLPEIEWNTTIYDEDGLFLAVADGLVREVGLVLQVDSVEHHFATPEQVQQTLEYHRRLRAAGLHVLGIRPAQRRDDPGGLHTDILDALDVARLLPPPRVRYEARTA</sequence>
<proteinExistence type="predicted"/>
<accession>A0A2U1FLW3</accession>
<keyword evidence="2" id="KW-1185">Reference proteome</keyword>
<evidence type="ECO:0000313" key="1">
    <source>
        <dbReference type="EMBL" id="PVZ13020.1"/>
    </source>
</evidence>
<dbReference type="AlphaFoldDB" id="A0A2U1FLW3"/>